<dbReference type="EMBL" id="LAZR01018562">
    <property type="protein sequence ID" value="KKL95927.1"/>
    <property type="molecule type" value="Genomic_DNA"/>
</dbReference>
<name>A0A0F9JA13_9ZZZZ</name>
<evidence type="ECO:0000313" key="1">
    <source>
        <dbReference type="EMBL" id="KKL95927.1"/>
    </source>
</evidence>
<protein>
    <recommendedName>
        <fullName evidence="2">Lipoprotein</fullName>
    </recommendedName>
</protein>
<evidence type="ECO:0008006" key="2">
    <source>
        <dbReference type="Google" id="ProtNLM"/>
    </source>
</evidence>
<gene>
    <name evidence="1" type="ORF">LCGC14_1849680</name>
</gene>
<dbReference type="AlphaFoldDB" id="A0A0F9JA13"/>
<dbReference type="PROSITE" id="PS51257">
    <property type="entry name" value="PROKAR_LIPOPROTEIN"/>
    <property type="match status" value="1"/>
</dbReference>
<sequence length="104" mass="12026">MKRLLLLLAVALSVSSCANWFTKPEPVVQVRYKSLAYPYMNVPQTKTFIACMKAIGGNEKRRKRMGEQAVAEALKQCQENFDVFDTWWPVYVKMSDAYDKLDVR</sequence>
<proteinExistence type="predicted"/>
<reference evidence="1" key="1">
    <citation type="journal article" date="2015" name="Nature">
        <title>Complex archaea that bridge the gap between prokaryotes and eukaryotes.</title>
        <authorList>
            <person name="Spang A."/>
            <person name="Saw J.H."/>
            <person name="Jorgensen S.L."/>
            <person name="Zaremba-Niedzwiedzka K."/>
            <person name="Martijn J."/>
            <person name="Lind A.E."/>
            <person name="van Eijk R."/>
            <person name="Schleper C."/>
            <person name="Guy L."/>
            <person name="Ettema T.J."/>
        </authorList>
    </citation>
    <scope>NUCLEOTIDE SEQUENCE</scope>
</reference>
<comment type="caution">
    <text evidence="1">The sequence shown here is derived from an EMBL/GenBank/DDBJ whole genome shotgun (WGS) entry which is preliminary data.</text>
</comment>
<organism evidence="1">
    <name type="scientific">marine sediment metagenome</name>
    <dbReference type="NCBI Taxonomy" id="412755"/>
    <lineage>
        <taxon>unclassified sequences</taxon>
        <taxon>metagenomes</taxon>
        <taxon>ecological metagenomes</taxon>
    </lineage>
</organism>
<accession>A0A0F9JA13</accession>